<dbReference type="PANTHER" id="PTHR46532">
    <property type="entry name" value="MALE FERTILITY FACTOR KL5"/>
    <property type="match status" value="1"/>
</dbReference>
<name>A0AAW1B9I0_CROAD</name>
<dbReference type="GO" id="GO:0005858">
    <property type="term" value="C:axonemal dynein complex"/>
    <property type="evidence" value="ECO:0007669"/>
    <property type="project" value="TreeGrafter"/>
</dbReference>
<dbReference type="Proteomes" id="UP001474421">
    <property type="component" value="Unassembled WGS sequence"/>
</dbReference>
<accession>A0AAW1B9I0</accession>
<evidence type="ECO:0000259" key="1">
    <source>
        <dbReference type="Pfam" id="PF08385"/>
    </source>
</evidence>
<proteinExistence type="predicted"/>
<dbReference type="AlphaFoldDB" id="A0AAW1B9I0"/>
<organism evidence="2 3">
    <name type="scientific">Crotalus adamanteus</name>
    <name type="common">Eastern diamondback rattlesnake</name>
    <dbReference type="NCBI Taxonomy" id="8729"/>
    <lineage>
        <taxon>Eukaryota</taxon>
        <taxon>Metazoa</taxon>
        <taxon>Chordata</taxon>
        <taxon>Craniata</taxon>
        <taxon>Vertebrata</taxon>
        <taxon>Euteleostomi</taxon>
        <taxon>Lepidosauria</taxon>
        <taxon>Squamata</taxon>
        <taxon>Bifurcata</taxon>
        <taxon>Unidentata</taxon>
        <taxon>Episquamata</taxon>
        <taxon>Toxicofera</taxon>
        <taxon>Serpentes</taxon>
        <taxon>Colubroidea</taxon>
        <taxon>Viperidae</taxon>
        <taxon>Crotalinae</taxon>
        <taxon>Crotalus</taxon>
    </lineage>
</organism>
<gene>
    <name evidence="2" type="ORF">NXF25_021692</name>
</gene>
<dbReference type="InterPro" id="IPR026983">
    <property type="entry name" value="DHC"/>
</dbReference>
<keyword evidence="3" id="KW-1185">Reference proteome</keyword>
<dbReference type="InterPro" id="IPR013594">
    <property type="entry name" value="Dynein_heavy_tail"/>
</dbReference>
<evidence type="ECO:0000313" key="3">
    <source>
        <dbReference type="Proteomes" id="UP001474421"/>
    </source>
</evidence>
<dbReference type="Pfam" id="PF08385">
    <property type="entry name" value="DHC_N1"/>
    <property type="match status" value="1"/>
</dbReference>
<sequence length="474" mass="53931">MFEIPHYVVEVYERKEDLRNLRENLLLVARDYNRIISMLSPEERGLFRERIRYLDRKIQPGLKKLHWSLKGASTVFISECRLHASKVQNIVNEYKAATLAIARRAQQMSEALLVRITGKRVYNDLEFEEDQKDHRDLVQKKLVTFHEGSIAIMRQTYEVFKNDGPEVQQHWFNYTVRMNRMMEDALRLNVKWSLMELSRAINGDGKTSPNPLFRVKVILQDNSPGQTPQVAFSPSLLQLASMVNDISTHLISSITVFRHLPEILIRRKFARDPISVLVERDEDIKKIQTQISSGMQNNATLLQGYLKTWDVYREIWEVNKDAFINRYRHLNPLVSSFDADTARLWQASHSTLRHGVQDPCELLLPCSSSAARATDFGKRAAAERRKPRFPANVKSDCGKQLKWGPKRQSVFVQVGCLHSSASGDLPLRAASTRPSRCRGGCRPEALGSPLPSPGLVPGGGSQLWGCGGFILGRG</sequence>
<dbReference type="GO" id="GO:0045505">
    <property type="term" value="F:dynein intermediate chain binding"/>
    <property type="evidence" value="ECO:0007669"/>
    <property type="project" value="InterPro"/>
</dbReference>
<dbReference type="EMBL" id="JAOTOJ010000008">
    <property type="protein sequence ID" value="KAK9398331.1"/>
    <property type="molecule type" value="Genomic_DNA"/>
</dbReference>
<evidence type="ECO:0000313" key="2">
    <source>
        <dbReference type="EMBL" id="KAK9398331.1"/>
    </source>
</evidence>
<comment type="caution">
    <text evidence="2">The sequence shown here is derived from an EMBL/GenBank/DDBJ whole genome shotgun (WGS) entry which is preliminary data.</text>
</comment>
<dbReference type="GO" id="GO:0051959">
    <property type="term" value="F:dynein light intermediate chain binding"/>
    <property type="evidence" value="ECO:0007669"/>
    <property type="project" value="InterPro"/>
</dbReference>
<dbReference type="PANTHER" id="PTHR46532:SF11">
    <property type="entry name" value="DYNEIN AXONEMAL HEAVY CHAIN 12"/>
    <property type="match status" value="1"/>
</dbReference>
<dbReference type="GO" id="GO:0007018">
    <property type="term" value="P:microtubule-based movement"/>
    <property type="evidence" value="ECO:0007669"/>
    <property type="project" value="InterPro"/>
</dbReference>
<protein>
    <submittedName>
        <fullName evidence="2">Dynein heavy chain 2 axonemal-like</fullName>
    </submittedName>
</protein>
<feature type="domain" description="Dynein heavy chain tail" evidence="1">
    <location>
        <begin position="2"/>
        <end position="70"/>
    </location>
</feature>
<reference evidence="2 3" key="1">
    <citation type="journal article" date="2024" name="Proc. Natl. Acad. Sci. U.S.A.">
        <title>The genetic regulatory architecture and epigenomic basis for age-related changes in rattlesnake venom.</title>
        <authorList>
            <person name="Hogan M.P."/>
            <person name="Holding M.L."/>
            <person name="Nystrom G.S."/>
            <person name="Colston T.J."/>
            <person name="Bartlett D.A."/>
            <person name="Mason A.J."/>
            <person name="Ellsworth S.A."/>
            <person name="Rautsaw R.M."/>
            <person name="Lawrence K.C."/>
            <person name="Strickland J.L."/>
            <person name="He B."/>
            <person name="Fraser P."/>
            <person name="Margres M.J."/>
            <person name="Gilbert D.M."/>
            <person name="Gibbs H.L."/>
            <person name="Parkinson C.L."/>
            <person name="Rokyta D.R."/>
        </authorList>
    </citation>
    <scope>NUCLEOTIDE SEQUENCE [LARGE SCALE GENOMIC DNA]</scope>
    <source>
        <strain evidence="2">DRR0105</strain>
    </source>
</reference>